<reference evidence="1" key="1">
    <citation type="submission" date="2015-04" db="UniProtKB">
        <authorList>
            <consortium name="EnsemblPlants"/>
        </authorList>
    </citation>
    <scope>IDENTIFICATION</scope>
</reference>
<dbReference type="Gramene" id="OPUNC08G09510.1">
    <property type="protein sequence ID" value="OPUNC08G09510.1"/>
    <property type="gene ID" value="OPUNC08G09510"/>
</dbReference>
<organism evidence="1">
    <name type="scientific">Oryza punctata</name>
    <name type="common">Red rice</name>
    <dbReference type="NCBI Taxonomy" id="4537"/>
    <lineage>
        <taxon>Eukaryota</taxon>
        <taxon>Viridiplantae</taxon>
        <taxon>Streptophyta</taxon>
        <taxon>Embryophyta</taxon>
        <taxon>Tracheophyta</taxon>
        <taxon>Spermatophyta</taxon>
        <taxon>Magnoliopsida</taxon>
        <taxon>Liliopsida</taxon>
        <taxon>Poales</taxon>
        <taxon>Poaceae</taxon>
        <taxon>BOP clade</taxon>
        <taxon>Oryzoideae</taxon>
        <taxon>Oryzeae</taxon>
        <taxon>Oryzinae</taxon>
        <taxon>Oryza</taxon>
    </lineage>
</organism>
<reference evidence="1" key="2">
    <citation type="submission" date="2018-05" db="EMBL/GenBank/DDBJ databases">
        <title>OpunRS2 (Oryza punctata Reference Sequence Version 2).</title>
        <authorList>
            <person name="Zhang J."/>
            <person name="Kudrna D."/>
            <person name="Lee S."/>
            <person name="Talag J."/>
            <person name="Welchert J."/>
            <person name="Wing R.A."/>
        </authorList>
    </citation>
    <scope>NUCLEOTIDE SEQUENCE [LARGE SCALE GENOMIC DNA]</scope>
</reference>
<dbReference type="EnsemblPlants" id="OPUNC08G09510.1">
    <property type="protein sequence ID" value="OPUNC08G09510.1"/>
    <property type="gene ID" value="OPUNC08G09510"/>
</dbReference>
<name>A0A0E0LTN8_ORYPU</name>
<proteinExistence type="predicted"/>
<dbReference type="AlphaFoldDB" id="A0A0E0LTN8"/>
<dbReference type="HOGENOM" id="CLU_2744409_0_0_1"/>
<sequence length="71" mass="8010">MVMEAFLMDLRPNGATCYYNLMRVESKESVTSDSEELRGWCRTKRMDRAATPPHFAVSMCPTVSRFAMAAG</sequence>
<protein>
    <submittedName>
        <fullName evidence="1">Uncharacterized protein</fullName>
    </submittedName>
</protein>
<evidence type="ECO:0000313" key="2">
    <source>
        <dbReference type="Proteomes" id="UP000026962"/>
    </source>
</evidence>
<keyword evidence="2" id="KW-1185">Reference proteome</keyword>
<evidence type="ECO:0000313" key="1">
    <source>
        <dbReference type="EnsemblPlants" id="OPUNC08G09510.1"/>
    </source>
</evidence>
<accession>A0A0E0LTN8</accession>
<dbReference type="Proteomes" id="UP000026962">
    <property type="component" value="Chromosome 8"/>
</dbReference>